<gene>
    <name evidence="1" type="ORF">MVEN_01735200</name>
</gene>
<evidence type="ECO:0000313" key="1">
    <source>
        <dbReference type="EMBL" id="KAF7343049.1"/>
    </source>
</evidence>
<dbReference type="EMBL" id="JACAZI010000016">
    <property type="protein sequence ID" value="KAF7343049.1"/>
    <property type="molecule type" value="Genomic_DNA"/>
</dbReference>
<protein>
    <submittedName>
        <fullName evidence="1">Uncharacterized protein</fullName>
    </submittedName>
</protein>
<dbReference type="OrthoDB" id="2322999at2759"/>
<comment type="caution">
    <text evidence="1">The sequence shown here is derived from an EMBL/GenBank/DDBJ whole genome shotgun (WGS) entry which is preliminary data.</text>
</comment>
<reference evidence="1" key="1">
    <citation type="submission" date="2020-05" db="EMBL/GenBank/DDBJ databases">
        <title>Mycena genomes resolve the evolution of fungal bioluminescence.</title>
        <authorList>
            <person name="Tsai I.J."/>
        </authorList>
    </citation>
    <scope>NUCLEOTIDE SEQUENCE</scope>
    <source>
        <strain evidence="1">CCC161011</strain>
    </source>
</reference>
<name>A0A8H6XLY6_9AGAR</name>
<proteinExistence type="predicted"/>
<dbReference type="Proteomes" id="UP000620124">
    <property type="component" value="Unassembled WGS sequence"/>
</dbReference>
<keyword evidence="2" id="KW-1185">Reference proteome</keyword>
<dbReference type="AlphaFoldDB" id="A0A8H6XLY6"/>
<evidence type="ECO:0000313" key="2">
    <source>
        <dbReference type="Proteomes" id="UP000620124"/>
    </source>
</evidence>
<accession>A0A8H6XLY6</accession>
<sequence>MLSLVHSTHTLPPPHVLGPELYNMLPTIEGAASLCTPAALSAMTPELSALLATFGCEWGMCLVHAHCTLAEGELMLARGNVSQPEMMQNLLEPYFPERWLADGRAFEYNAEKTAAPPAELVTQFHAIVTKAGLAGILGLYFAGNTPPVAEDRILLEHTEGRANIIESIDVRTADTGNIQTAWRPNLKAGPGMPVTLACVTTCPSNSHSRGPKHSTRR</sequence>
<organism evidence="1 2">
    <name type="scientific">Mycena venus</name>
    <dbReference type="NCBI Taxonomy" id="2733690"/>
    <lineage>
        <taxon>Eukaryota</taxon>
        <taxon>Fungi</taxon>
        <taxon>Dikarya</taxon>
        <taxon>Basidiomycota</taxon>
        <taxon>Agaricomycotina</taxon>
        <taxon>Agaricomycetes</taxon>
        <taxon>Agaricomycetidae</taxon>
        <taxon>Agaricales</taxon>
        <taxon>Marasmiineae</taxon>
        <taxon>Mycenaceae</taxon>
        <taxon>Mycena</taxon>
    </lineage>
</organism>